<keyword evidence="1" id="KW-0732">Signal</keyword>
<protein>
    <submittedName>
        <fullName evidence="2">DUF3179 domain-containing protein</fullName>
    </submittedName>
</protein>
<feature type="chain" id="PRO_5024459960" evidence="1">
    <location>
        <begin position="23"/>
        <end position="358"/>
    </location>
</feature>
<evidence type="ECO:0000313" key="2">
    <source>
        <dbReference type="EMBL" id="TMM59500.1"/>
    </source>
</evidence>
<dbReference type="Proteomes" id="UP000310314">
    <property type="component" value="Unassembled WGS sequence"/>
</dbReference>
<proteinExistence type="predicted"/>
<comment type="caution">
    <text evidence="2">The sequence shown here is derived from an EMBL/GenBank/DDBJ whole genome shotgun (WGS) entry which is preliminary data.</text>
</comment>
<gene>
    <name evidence="2" type="ORF">FEE95_08780</name>
</gene>
<feature type="signal peptide" evidence="1">
    <location>
        <begin position="1"/>
        <end position="22"/>
    </location>
</feature>
<dbReference type="Pfam" id="PF11376">
    <property type="entry name" value="DUF3179"/>
    <property type="match status" value="1"/>
</dbReference>
<organism evidence="2 3">
    <name type="scientific">Maribacter algarum</name>
    <name type="common">ex Zhang et al. 2020</name>
    <dbReference type="NCBI Taxonomy" id="2578118"/>
    <lineage>
        <taxon>Bacteria</taxon>
        <taxon>Pseudomonadati</taxon>
        <taxon>Bacteroidota</taxon>
        <taxon>Flavobacteriia</taxon>
        <taxon>Flavobacteriales</taxon>
        <taxon>Flavobacteriaceae</taxon>
        <taxon>Maribacter</taxon>
    </lineage>
</organism>
<reference evidence="2 3" key="1">
    <citation type="submission" date="2019-05" db="EMBL/GenBank/DDBJ databases">
        <authorList>
            <person name="Zhang J.-Y."/>
            <person name="Feg X."/>
            <person name="Du Z.-J."/>
        </authorList>
    </citation>
    <scope>NUCLEOTIDE SEQUENCE [LARGE SCALE GENOMIC DNA]</scope>
    <source>
        <strain evidence="2 3">RZ26</strain>
    </source>
</reference>
<dbReference type="OrthoDB" id="9806357at2"/>
<accession>A0A5S3PXB0</accession>
<evidence type="ECO:0000256" key="1">
    <source>
        <dbReference type="SAM" id="SignalP"/>
    </source>
</evidence>
<name>A0A5S3PXB0_9FLAO</name>
<evidence type="ECO:0000313" key="3">
    <source>
        <dbReference type="Proteomes" id="UP000310314"/>
    </source>
</evidence>
<dbReference type="InterPro" id="IPR021516">
    <property type="entry name" value="DUF3179"/>
</dbReference>
<keyword evidence="3" id="KW-1185">Reference proteome</keyword>
<dbReference type="PROSITE" id="PS51257">
    <property type="entry name" value="PROKAR_LIPOPROTEIN"/>
    <property type="match status" value="1"/>
</dbReference>
<sequence length="358" mass="40160">MKKNIFLFAFLTILFSCSKSTTQDSPQNPDSVEIENTSTEWSIPVAEVLDGGPGRDGIPALENPQMVTAANSSILFDTDLILGYKNGDDIRAYQHIVLDWHEIVNDNIGDVSLAISYCPLTGTGIGWNRIIDGKETTFGVSGLLYQTNLIPFDRATKSNWSQILNESVNGSLEGKKAELIQLVETDWKTWKTMYPTTTLINLNNTGFSRTYGVYPYGDYRTSDSRFFFPTPKDPRLPLKERVHTIIDDGDAKTYRFSNFETTNTIKDSFKGKNYLIVGNANFITSFELDANQNSLEYEYVFDNSSDVIVQDSEGTQWNVFGEAISGPGQGQKLVASKSFMGYWFSIPAFYTTEIYNSN</sequence>
<dbReference type="RefSeq" id="WP_138657489.1">
    <property type="nucleotide sequence ID" value="NZ_VATY01000001.1"/>
</dbReference>
<dbReference type="AlphaFoldDB" id="A0A5S3PXB0"/>
<dbReference type="EMBL" id="VATY01000001">
    <property type="protein sequence ID" value="TMM59500.1"/>
    <property type="molecule type" value="Genomic_DNA"/>
</dbReference>